<evidence type="ECO:0000313" key="1">
    <source>
        <dbReference type="EMBL" id="KAF2891364.1"/>
    </source>
</evidence>
<dbReference type="Proteomes" id="UP000801492">
    <property type="component" value="Unassembled WGS sequence"/>
</dbReference>
<name>A0A8K0CRR3_IGNLU</name>
<organism evidence="1 2">
    <name type="scientific">Ignelater luminosus</name>
    <name type="common">Cucubano</name>
    <name type="synonym">Pyrophorus luminosus</name>
    <dbReference type="NCBI Taxonomy" id="2038154"/>
    <lineage>
        <taxon>Eukaryota</taxon>
        <taxon>Metazoa</taxon>
        <taxon>Ecdysozoa</taxon>
        <taxon>Arthropoda</taxon>
        <taxon>Hexapoda</taxon>
        <taxon>Insecta</taxon>
        <taxon>Pterygota</taxon>
        <taxon>Neoptera</taxon>
        <taxon>Endopterygota</taxon>
        <taxon>Coleoptera</taxon>
        <taxon>Polyphaga</taxon>
        <taxon>Elateriformia</taxon>
        <taxon>Elateroidea</taxon>
        <taxon>Elateridae</taxon>
        <taxon>Agrypninae</taxon>
        <taxon>Pyrophorini</taxon>
        <taxon>Ignelater</taxon>
    </lineage>
</organism>
<comment type="caution">
    <text evidence="1">The sequence shown here is derived from an EMBL/GenBank/DDBJ whole genome shotgun (WGS) entry which is preliminary data.</text>
</comment>
<dbReference type="OrthoDB" id="1028014at2759"/>
<reference evidence="1" key="1">
    <citation type="submission" date="2019-08" db="EMBL/GenBank/DDBJ databases">
        <title>The genome of the North American firefly Photinus pyralis.</title>
        <authorList>
            <consortium name="Photinus pyralis genome working group"/>
            <person name="Fallon T.R."/>
            <person name="Sander Lower S.E."/>
            <person name="Weng J.-K."/>
        </authorList>
    </citation>
    <scope>NUCLEOTIDE SEQUENCE</scope>
    <source>
        <strain evidence="1">TRF0915ILg1</strain>
        <tissue evidence="1">Whole body</tissue>
    </source>
</reference>
<proteinExistence type="predicted"/>
<accession>A0A8K0CRR3</accession>
<protein>
    <submittedName>
        <fullName evidence="1">Uncharacterized protein</fullName>
    </submittedName>
</protein>
<dbReference type="EMBL" id="VTPC01033699">
    <property type="protein sequence ID" value="KAF2891364.1"/>
    <property type="molecule type" value="Genomic_DNA"/>
</dbReference>
<feature type="non-terminal residue" evidence="1">
    <location>
        <position position="1"/>
    </location>
</feature>
<gene>
    <name evidence="1" type="ORF">ILUMI_14809</name>
</gene>
<evidence type="ECO:0000313" key="2">
    <source>
        <dbReference type="Proteomes" id="UP000801492"/>
    </source>
</evidence>
<sequence>CPNKKCSNFFTLPVTSENLTCSRCKKKISLKDYIAQFKTIGRQYEEANEALDAQEPGKAIVLLCQAIDSFHRSVKL</sequence>
<dbReference type="AlphaFoldDB" id="A0A8K0CRR3"/>
<keyword evidence="2" id="KW-1185">Reference proteome</keyword>